<sequence>MKATLGLLNRRTSCAVAPGLCRQSSRVWGQPQTHSRRPYTYFTLFGFDEPRSASHCRLVFKPMGTLRPRGLQKKKFAPDVVKLG</sequence>
<dbReference type="Proteomes" id="UP000294933">
    <property type="component" value="Unassembled WGS sequence"/>
</dbReference>
<organism evidence="1 2">
    <name type="scientific">Rickenella mellea</name>
    <dbReference type="NCBI Taxonomy" id="50990"/>
    <lineage>
        <taxon>Eukaryota</taxon>
        <taxon>Fungi</taxon>
        <taxon>Dikarya</taxon>
        <taxon>Basidiomycota</taxon>
        <taxon>Agaricomycotina</taxon>
        <taxon>Agaricomycetes</taxon>
        <taxon>Hymenochaetales</taxon>
        <taxon>Rickenellaceae</taxon>
        <taxon>Rickenella</taxon>
    </lineage>
</organism>
<evidence type="ECO:0000313" key="1">
    <source>
        <dbReference type="EMBL" id="TDL20019.1"/>
    </source>
</evidence>
<dbReference type="EMBL" id="ML170191">
    <property type="protein sequence ID" value="TDL20019.1"/>
    <property type="molecule type" value="Genomic_DNA"/>
</dbReference>
<reference evidence="1 2" key="1">
    <citation type="submission" date="2018-06" db="EMBL/GenBank/DDBJ databases">
        <title>A transcriptomic atlas of mushroom development highlights an independent origin of complex multicellularity.</title>
        <authorList>
            <consortium name="DOE Joint Genome Institute"/>
            <person name="Krizsan K."/>
            <person name="Almasi E."/>
            <person name="Merenyi Z."/>
            <person name="Sahu N."/>
            <person name="Viragh M."/>
            <person name="Koszo T."/>
            <person name="Mondo S."/>
            <person name="Kiss B."/>
            <person name="Balint B."/>
            <person name="Kues U."/>
            <person name="Barry K."/>
            <person name="Hegedus J.C."/>
            <person name="Henrissat B."/>
            <person name="Johnson J."/>
            <person name="Lipzen A."/>
            <person name="Ohm R."/>
            <person name="Nagy I."/>
            <person name="Pangilinan J."/>
            <person name="Yan J."/>
            <person name="Xiong Y."/>
            <person name="Grigoriev I.V."/>
            <person name="Hibbett D.S."/>
            <person name="Nagy L.G."/>
        </authorList>
    </citation>
    <scope>NUCLEOTIDE SEQUENCE [LARGE SCALE GENOMIC DNA]</scope>
    <source>
        <strain evidence="1 2">SZMC22713</strain>
    </source>
</reference>
<proteinExistence type="predicted"/>
<dbReference type="VEuPathDB" id="FungiDB:BD410DRAFT_388834"/>
<evidence type="ECO:0000313" key="2">
    <source>
        <dbReference type="Proteomes" id="UP000294933"/>
    </source>
</evidence>
<accession>A0A4Y7PZG5</accession>
<gene>
    <name evidence="1" type="ORF">BD410DRAFT_388834</name>
</gene>
<protein>
    <submittedName>
        <fullName evidence="1">Uncharacterized protein</fullName>
    </submittedName>
</protein>
<dbReference type="AlphaFoldDB" id="A0A4Y7PZG5"/>
<name>A0A4Y7PZG5_9AGAM</name>
<keyword evidence="2" id="KW-1185">Reference proteome</keyword>